<evidence type="ECO:0000313" key="15">
    <source>
        <dbReference type="EMBL" id="AKV81725.1"/>
    </source>
</evidence>
<evidence type="ECO:0000313" key="16">
    <source>
        <dbReference type="EMBL" id="AKV83957.1"/>
    </source>
</evidence>
<evidence type="ECO:0000256" key="5">
    <source>
        <dbReference type="ARBA" id="ARBA00022801"/>
    </source>
</evidence>
<dbReference type="SUPFAM" id="SSF56235">
    <property type="entry name" value="N-terminal nucleophile aminohydrolases (Ntn hydrolases)"/>
    <property type="match status" value="1"/>
</dbReference>
<dbReference type="InterPro" id="IPR029055">
    <property type="entry name" value="Ntn_hydrolases_N"/>
</dbReference>
<evidence type="ECO:0000313" key="12">
    <source>
        <dbReference type="EMBL" id="AKV74992.1"/>
    </source>
</evidence>
<dbReference type="GeneID" id="97612839"/>
<dbReference type="PANTHER" id="PTHR32194:SF0">
    <property type="entry name" value="ATP-DEPENDENT PROTEASE SUBUNIT HSLV"/>
    <property type="match status" value="1"/>
</dbReference>
<evidence type="ECO:0000313" key="11">
    <source>
        <dbReference type="EMBL" id="AIM28175.1"/>
    </source>
</evidence>
<reference evidence="19 20" key="2">
    <citation type="journal article" date="2015" name="Genome Announc.">
        <title>Complete Genome Sequences of Evolved Arsenate-Resistant Metallosphaera sedula Strains.</title>
        <authorList>
            <person name="Ai C."/>
            <person name="McCarthy S."/>
            <person name="Schackwitz W."/>
            <person name="Martin J."/>
            <person name="Lipzen A."/>
            <person name="Blum P."/>
        </authorList>
    </citation>
    <scope>NUCLEOTIDE SEQUENCE [LARGE SCALE GENOMIC DNA]</scope>
    <source>
        <strain evidence="14 20">ARS120-1</strain>
        <strain evidence="15 19">ARS120-2</strain>
        <strain evidence="12 22">ARS50-1</strain>
        <strain evidence="13 21">ARS50-2</strain>
    </source>
</reference>
<evidence type="ECO:0000256" key="1">
    <source>
        <dbReference type="ARBA" id="ARBA00001198"/>
    </source>
</evidence>
<dbReference type="AlphaFoldDB" id="A0A088EA61"/>
<dbReference type="OrthoDB" id="6330at2157"/>
<feature type="propeptide" id="PRO_5034495028" description="Removed in mature form; by autocatalysis" evidence="9">
    <location>
        <begin position="1"/>
        <end position="21"/>
    </location>
</feature>
<evidence type="ECO:0000256" key="7">
    <source>
        <dbReference type="ARBA" id="ARBA00022942"/>
    </source>
</evidence>
<evidence type="ECO:0000256" key="10">
    <source>
        <dbReference type="PIRSR" id="PIRSR600243-1"/>
    </source>
</evidence>
<organism evidence="11 17">
    <name type="scientific">Metallosphaera sedula</name>
    <dbReference type="NCBI Taxonomy" id="43687"/>
    <lineage>
        <taxon>Archaea</taxon>
        <taxon>Thermoproteota</taxon>
        <taxon>Thermoprotei</taxon>
        <taxon>Sulfolobales</taxon>
        <taxon>Sulfolobaceae</taxon>
        <taxon>Metallosphaera</taxon>
    </lineage>
</organism>
<dbReference type="Proteomes" id="UP000029084">
    <property type="component" value="Chromosome"/>
</dbReference>
<dbReference type="InterPro" id="IPR001353">
    <property type="entry name" value="Proteasome_sua/b"/>
</dbReference>
<reference evidence="11 17" key="1">
    <citation type="journal article" date="2014" name="J. Bacteriol.">
        <title>Role of an Archaeal PitA Transporter in the Copper and Arsenic Resistance of Metallosphaera sedula, an Extreme Thermoacidophile.</title>
        <authorList>
            <person name="McCarthy S."/>
            <person name="Ai C."/>
            <person name="Wheaton G."/>
            <person name="Tevatia R."/>
            <person name="Eckrich V."/>
            <person name="Kelly R."/>
            <person name="Blum P."/>
        </authorList>
    </citation>
    <scope>NUCLEOTIDE SEQUENCE [LARGE SCALE GENOMIC DNA]</scope>
    <source>
        <strain evidence="11 17">CuR1</strain>
    </source>
</reference>
<comment type="similarity">
    <text evidence="9">Belongs to the peptidase T1B family.</text>
</comment>
<evidence type="ECO:0000256" key="3">
    <source>
        <dbReference type="ARBA" id="ARBA00022670"/>
    </source>
</evidence>
<accession>A0A088EA61</accession>
<dbReference type="EMBL" id="CP012176">
    <property type="protein sequence ID" value="AKV83957.1"/>
    <property type="molecule type" value="Genomic_DNA"/>
</dbReference>
<dbReference type="PROSITE" id="PS51476">
    <property type="entry name" value="PROTEASOME_BETA_2"/>
    <property type="match status" value="1"/>
</dbReference>
<dbReference type="PRINTS" id="PR00141">
    <property type="entry name" value="PROTEASOME"/>
</dbReference>
<dbReference type="InterPro" id="IPR019983">
    <property type="entry name" value="Pept_T1A_Psome_bsu_arc"/>
</dbReference>
<dbReference type="EMBL" id="CP012175">
    <property type="protein sequence ID" value="AKV81725.1"/>
    <property type="molecule type" value="Genomic_DNA"/>
</dbReference>
<dbReference type="GO" id="GO:0019774">
    <property type="term" value="C:proteasome core complex, beta-subunit complex"/>
    <property type="evidence" value="ECO:0007669"/>
    <property type="project" value="UniProtKB-UniRule"/>
</dbReference>
<dbReference type="EMBL" id="CP012172">
    <property type="protein sequence ID" value="AKV74992.1"/>
    <property type="molecule type" value="Genomic_DNA"/>
</dbReference>
<dbReference type="NCBIfam" id="TIGR03634">
    <property type="entry name" value="arc_protsome_B"/>
    <property type="match status" value="1"/>
</dbReference>
<evidence type="ECO:0000256" key="2">
    <source>
        <dbReference type="ARBA" id="ARBA00022490"/>
    </source>
</evidence>
<comment type="subcellular location">
    <subcellularLocation>
        <location evidence="9">Cytoplasm</location>
    </subcellularLocation>
</comment>
<feature type="chain" id="PRO_5034495029" description="Proteasome subunit beta" evidence="9">
    <location>
        <begin position="22"/>
        <end position="217"/>
    </location>
</feature>
<dbReference type="Proteomes" id="UP000056255">
    <property type="component" value="Chromosome"/>
</dbReference>
<dbReference type="EMBL" id="CP012173">
    <property type="protein sequence ID" value="AKV77230.1"/>
    <property type="molecule type" value="Genomic_DNA"/>
</dbReference>
<dbReference type="RefSeq" id="WP_012021979.1">
    <property type="nucleotide sequence ID" value="NZ_AP019770.1"/>
</dbReference>
<comment type="activity regulation">
    <text evidence="9">The formation of the proteasomal ATPase PAN-20S proteasome complex, via the docking of the C-termini of PAN into the intersubunit pockets in the alpha-rings, triggers opening of the gate for substrate entry. Interconversion between the open-gate and close-gate conformations leads to a dynamic regulation of the 20S proteasome proteolysis activity.</text>
</comment>
<dbReference type="Proteomes" id="UP000068832">
    <property type="component" value="Chromosome"/>
</dbReference>
<dbReference type="Proteomes" id="UP000062398">
    <property type="component" value="Chromosome"/>
</dbReference>
<keyword evidence="3 9" id="KW-0645">Protease</keyword>
<protein>
    <recommendedName>
        <fullName evidence="9">Proteasome subunit beta</fullName>
        <ecNumber evidence="9">3.4.25.1</ecNumber>
    </recommendedName>
    <alternativeName>
        <fullName evidence="9">20S proteasome beta subunit</fullName>
    </alternativeName>
    <alternativeName>
        <fullName evidence="9">Proteasome core protein PsmB</fullName>
    </alternativeName>
</protein>
<dbReference type="SMR" id="A0A088EA61"/>
<keyword evidence="6 9" id="KW-0068">Autocatalytic cleavage</keyword>
<gene>
    <name evidence="9" type="primary">psmB</name>
    <name evidence="11" type="ORF">HA72_2052</name>
    <name evidence="12" type="ORF">MsedA_2102</name>
    <name evidence="13" type="ORF">MsedB_2104</name>
    <name evidence="14" type="ORF">MsedC_2102</name>
    <name evidence="15" type="ORF">MsedD_2103</name>
    <name evidence="16" type="ORF">MsedE_2104</name>
</gene>
<evidence type="ECO:0000256" key="6">
    <source>
        <dbReference type="ARBA" id="ARBA00022813"/>
    </source>
</evidence>
<dbReference type="HAMAP" id="MF_02113_A">
    <property type="entry name" value="Proteasome_B_A"/>
    <property type="match status" value="1"/>
</dbReference>
<feature type="active site" description="Nucleophile" evidence="9 10">
    <location>
        <position position="22"/>
    </location>
</feature>
<keyword evidence="5 9" id="KW-0378">Hydrolase</keyword>
<evidence type="ECO:0000313" key="14">
    <source>
        <dbReference type="EMBL" id="AKV79480.1"/>
    </source>
</evidence>
<evidence type="ECO:0000313" key="17">
    <source>
        <dbReference type="Proteomes" id="UP000029084"/>
    </source>
</evidence>
<evidence type="ECO:0000313" key="13">
    <source>
        <dbReference type="EMBL" id="AKV77230.1"/>
    </source>
</evidence>
<dbReference type="GO" id="GO:0010498">
    <property type="term" value="P:proteasomal protein catabolic process"/>
    <property type="evidence" value="ECO:0007669"/>
    <property type="project" value="UniProtKB-UniRule"/>
</dbReference>
<evidence type="ECO:0000313" key="18">
    <source>
        <dbReference type="Proteomes" id="UP000056255"/>
    </source>
</evidence>
<dbReference type="PANTHER" id="PTHR32194">
    <property type="entry name" value="METALLOPROTEASE TLDD"/>
    <property type="match status" value="1"/>
</dbReference>
<keyword evidence="7 9" id="KW-0647">Proteasome</keyword>
<reference evidence="16 18" key="3">
    <citation type="submission" date="2015-07" db="EMBL/GenBank/DDBJ databases">
        <title>Physiological, transcriptional responses and genome re-sequencing of acid resistant extremely thermoacidophilic Metallosphaera sedula SARC-M1.</title>
        <authorList>
            <person name="Ai C."/>
            <person name="McCarthy S."/>
            <person name="Eckrich V."/>
            <person name="Rudrappa D."/>
            <person name="Qiu G."/>
            <person name="Blum P."/>
        </authorList>
    </citation>
    <scope>NUCLEOTIDE SEQUENCE [LARGE SCALE GENOMIC DNA]</scope>
    <source>
        <strain evidence="16 18">SARC-M1</strain>
    </source>
</reference>
<dbReference type="GO" id="GO:0004298">
    <property type="term" value="F:threonine-type endopeptidase activity"/>
    <property type="evidence" value="ECO:0007669"/>
    <property type="project" value="UniProtKB-UniRule"/>
</dbReference>
<dbReference type="EMBL" id="CP012174">
    <property type="protein sequence ID" value="AKV79480.1"/>
    <property type="molecule type" value="Genomic_DNA"/>
</dbReference>
<keyword evidence="2 9" id="KW-0963">Cytoplasm</keyword>
<proteinExistence type="inferred from homology"/>
<comment type="function">
    <text evidence="9">Component of the proteasome core, a large protease complex with broad specificity involved in protein degradation.</text>
</comment>
<evidence type="ECO:0000313" key="22">
    <source>
        <dbReference type="Proteomes" id="UP000068832"/>
    </source>
</evidence>
<dbReference type="PROSITE" id="PS00854">
    <property type="entry name" value="PROTEASOME_BETA_1"/>
    <property type="match status" value="1"/>
</dbReference>
<comment type="subunit">
    <text evidence="9">The 20S proteasome core is composed of 14 alpha and 14 beta subunits that assemble into four stacked heptameric rings, resulting in a barrel-shaped structure. The two inner rings, each composed of seven catalytic beta subunits, are sandwiched by two outer rings, each composed of seven alpha subunits. The catalytic chamber with the active sites is on the inside of the barrel. Has a gated structure, the ends of the cylinder being occluded by the N-termini of the alpha-subunits. Is capped at one or both ends by the proteasome regulatory ATPase, PAN.</text>
</comment>
<evidence type="ECO:0000256" key="4">
    <source>
        <dbReference type="ARBA" id="ARBA00022698"/>
    </source>
</evidence>
<dbReference type="Gene3D" id="3.60.20.10">
    <property type="entry name" value="Glutamine Phosphoribosylpyrophosphate, subunit 1, domain 1"/>
    <property type="match status" value="1"/>
</dbReference>
<evidence type="ECO:0000256" key="9">
    <source>
        <dbReference type="HAMAP-Rule" id="MF_02113"/>
    </source>
</evidence>
<dbReference type="OMA" id="KQHLFRH"/>
<dbReference type="GO" id="GO:0005737">
    <property type="term" value="C:cytoplasm"/>
    <property type="evidence" value="ECO:0007669"/>
    <property type="project" value="UniProtKB-SubCell"/>
</dbReference>
<dbReference type="PATRIC" id="fig|43687.5.peg.2209"/>
<evidence type="ECO:0000313" key="21">
    <source>
        <dbReference type="Proteomes" id="UP000062475"/>
    </source>
</evidence>
<dbReference type="EMBL" id="CP008822">
    <property type="protein sequence ID" value="AIM28175.1"/>
    <property type="molecule type" value="Genomic_DNA"/>
</dbReference>
<dbReference type="InterPro" id="IPR016050">
    <property type="entry name" value="Proteasome_bsu_CS"/>
</dbReference>
<dbReference type="Proteomes" id="UP000062475">
    <property type="component" value="Chromosome"/>
</dbReference>
<dbReference type="Proteomes" id="UP000061362">
    <property type="component" value="Chromosome"/>
</dbReference>
<dbReference type="Pfam" id="PF00227">
    <property type="entry name" value="Proteasome"/>
    <property type="match status" value="1"/>
</dbReference>
<comment type="catalytic activity">
    <reaction evidence="1 9">
        <text>Cleavage of peptide bonds with very broad specificity.</text>
        <dbReference type="EC" id="3.4.25.1"/>
    </reaction>
</comment>
<keyword evidence="8 9" id="KW-0865">Zymogen</keyword>
<evidence type="ECO:0000313" key="19">
    <source>
        <dbReference type="Proteomes" id="UP000061362"/>
    </source>
</evidence>
<dbReference type="EC" id="3.4.25.1" evidence="9"/>
<dbReference type="FunFam" id="3.60.20.10:FF:000049">
    <property type="entry name" value="Proteasome subunit beta"/>
    <property type="match status" value="1"/>
</dbReference>
<dbReference type="InterPro" id="IPR000243">
    <property type="entry name" value="Pept_T1A_subB"/>
</dbReference>
<evidence type="ECO:0000256" key="8">
    <source>
        <dbReference type="ARBA" id="ARBA00023145"/>
    </source>
</evidence>
<dbReference type="InterPro" id="IPR023333">
    <property type="entry name" value="Proteasome_suB-type"/>
</dbReference>
<keyword evidence="4 9" id="KW-0888">Threonine protease</keyword>
<evidence type="ECO:0000313" key="20">
    <source>
        <dbReference type="Proteomes" id="UP000062398"/>
    </source>
</evidence>
<name>A0A088EA61_9CREN</name>
<sequence>MEGFGEFESRPSKDKIKILKGTTTVGLVVKDAVILAADRRASAGFFVANKMVRKIVYIDDRIGMTTAGSVADLQFIYNYMKNIYHYNLISGNRPVTVKSLATYLTNILSQNKYFPYLVQILMGGYDTQPRLFNLDYLGDMTEETYVATGSGSPVAMGVLEDGYSPDLTGDQAMDLAARAVMSAIKRDSFTGTGVIVTKITKEGHVEREIYPNRKEAM</sequence>